<feature type="transmembrane region" description="Helical" evidence="2">
    <location>
        <begin position="247"/>
        <end position="265"/>
    </location>
</feature>
<dbReference type="Pfam" id="PF00226">
    <property type="entry name" value="DnaJ"/>
    <property type="match status" value="1"/>
</dbReference>
<dbReference type="SMART" id="SM00271">
    <property type="entry name" value="DnaJ"/>
    <property type="match status" value="1"/>
</dbReference>
<dbReference type="PRINTS" id="PR00625">
    <property type="entry name" value="JDOMAIN"/>
</dbReference>
<reference evidence="4" key="1">
    <citation type="submission" date="2021-01" db="EMBL/GenBank/DDBJ databases">
        <authorList>
            <person name="Corre E."/>
            <person name="Pelletier E."/>
            <person name="Niang G."/>
            <person name="Scheremetjew M."/>
            <person name="Finn R."/>
            <person name="Kale V."/>
            <person name="Holt S."/>
            <person name="Cochrane G."/>
            <person name="Meng A."/>
            <person name="Brown T."/>
            <person name="Cohen L."/>
        </authorList>
    </citation>
    <scope>NUCLEOTIDE SEQUENCE</scope>
    <source>
        <strain evidence="4">CCAP 1951/1</strain>
    </source>
</reference>
<dbReference type="EMBL" id="HBGF01018789">
    <property type="protein sequence ID" value="CAD9111431.1"/>
    <property type="molecule type" value="Transcribed_RNA"/>
</dbReference>
<dbReference type="PROSITE" id="PS50076">
    <property type="entry name" value="DNAJ_2"/>
    <property type="match status" value="1"/>
</dbReference>
<dbReference type="SUPFAM" id="SSF46565">
    <property type="entry name" value="Chaperone J-domain"/>
    <property type="match status" value="1"/>
</dbReference>
<keyword evidence="2" id="KW-1133">Transmembrane helix</keyword>
<evidence type="ECO:0000256" key="1">
    <source>
        <dbReference type="ARBA" id="ARBA00023186"/>
    </source>
</evidence>
<feature type="transmembrane region" description="Helical" evidence="2">
    <location>
        <begin position="131"/>
        <end position="151"/>
    </location>
</feature>
<dbReference type="GO" id="GO:0005783">
    <property type="term" value="C:endoplasmic reticulum"/>
    <property type="evidence" value="ECO:0007669"/>
    <property type="project" value="TreeGrafter"/>
</dbReference>
<dbReference type="Pfam" id="PF10269">
    <property type="entry name" value="Tmemb_185A"/>
    <property type="match status" value="1"/>
</dbReference>
<evidence type="ECO:0000256" key="2">
    <source>
        <dbReference type="SAM" id="Phobius"/>
    </source>
</evidence>
<dbReference type="GO" id="GO:0051787">
    <property type="term" value="F:misfolded protein binding"/>
    <property type="evidence" value="ECO:0007669"/>
    <property type="project" value="TreeGrafter"/>
</dbReference>
<dbReference type="InterPro" id="IPR019396">
    <property type="entry name" value="TM_Fragile-X-F-assoc"/>
</dbReference>
<protein>
    <recommendedName>
        <fullName evidence="3">J domain-containing protein</fullName>
    </recommendedName>
</protein>
<dbReference type="Gene3D" id="1.10.287.110">
    <property type="entry name" value="DnaJ domain"/>
    <property type="match status" value="1"/>
</dbReference>
<feature type="transmembrane region" description="Helical" evidence="2">
    <location>
        <begin position="97"/>
        <end position="119"/>
    </location>
</feature>
<feature type="domain" description="J" evidence="3">
    <location>
        <begin position="6"/>
        <end position="69"/>
    </location>
</feature>
<dbReference type="PANTHER" id="PTHR44360">
    <property type="entry name" value="DNAJ HOMOLOG SUBFAMILY B MEMBER 9"/>
    <property type="match status" value="1"/>
</dbReference>
<feature type="transmembrane region" description="Helical" evidence="2">
    <location>
        <begin position="163"/>
        <end position="187"/>
    </location>
</feature>
<feature type="transmembrane region" description="Helical" evidence="2">
    <location>
        <begin position="193"/>
        <end position="213"/>
    </location>
</feature>
<evidence type="ECO:0000259" key="3">
    <source>
        <dbReference type="PROSITE" id="PS50076"/>
    </source>
</evidence>
<dbReference type="PANTHER" id="PTHR44360:SF1">
    <property type="entry name" value="DNAJ HOMOLOG SUBFAMILY B MEMBER 9"/>
    <property type="match status" value="1"/>
</dbReference>
<keyword evidence="2" id="KW-0472">Membrane</keyword>
<gene>
    <name evidence="4" type="ORF">NDES1114_LOCUS12404</name>
</gene>
<feature type="transmembrane region" description="Helical" evidence="2">
    <location>
        <begin position="309"/>
        <end position="330"/>
    </location>
</feature>
<dbReference type="InterPro" id="IPR001623">
    <property type="entry name" value="DnaJ_domain"/>
</dbReference>
<accession>A0A7S1LRD8</accession>
<dbReference type="GO" id="GO:0051087">
    <property type="term" value="F:protein-folding chaperone binding"/>
    <property type="evidence" value="ECO:0007669"/>
    <property type="project" value="TreeGrafter"/>
</dbReference>
<dbReference type="InterPro" id="IPR051948">
    <property type="entry name" value="Hsp70_co-chaperone_J-domain"/>
</dbReference>
<keyword evidence="2" id="KW-0812">Transmembrane</keyword>
<name>A0A7S1LRD8_NEODS</name>
<dbReference type="GO" id="GO:0036503">
    <property type="term" value="P:ERAD pathway"/>
    <property type="evidence" value="ECO:0007669"/>
    <property type="project" value="TreeGrafter"/>
</dbReference>
<dbReference type="InterPro" id="IPR036869">
    <property type="entry name" value="J_dom_sf"/>
</dbReference>
<keyword evidence="1" id="KW-0143">Chaperone</keyword>
<sequence>MVKETKFYDLLGVSPSASADEIRRSYKKLALKYHPDKAGEEYAERFQEIQEAGDVLRDPQRRRLYDIFGRAGMRTIEGGIGAEYADLIVSNLHRIRWIVLLLAYFFLMWAVECVLVVRKVDDDLGWSWGEIMIPVWIIDVLIGGAALGLLYEMVRAPKTKVRLHLLMFLTLSLVFATTIVICLHLEGHLDTNHMFTPILLLGICYVIGELKTCDVRAFRERLRLAGDAEADNITATSQQFLAYCGNIIWRAITIWSFIVLLWLKMTKQTTIDYYVVFLPLFLWLWLPLAWRIFEIACTNRVVRVLSDRLICIFLLLFTYMTSFLTVGLLAVKCHQHDKGYPETGLVYVMIPPLILCVLATMALCGLALFLPSSMMQLGAADMYNEAKDNALEHGMMDNAEMANKTANQFTYAANAASQGRMDLAQQAAADGARYASQTAGSKSYGATE</sequence>
<feature type="transmembrane region" description="Helical" evidence="2">
    <location>
        <begin position="350"/>
        <end position="370"/>
    </location>
</feature>
<proteinExistence type="predicted"/>
<feature type="transmembrane region" description="Helical" evidence="2">
    <location>
        <begin position="271"/>
        <end position="288"/>
    </location>
</feature>
<dbReference type="AlphaFoldDB" id="A0A7S1LRD8"/>
<organism evidence="4">
    <name type="scientific">Neobodo designis</name>
    <name type="common">Flagellated protozoan</name>
    <name type="synonym">Bodo designis</name>
    <dbReference type="NCBI Taxonomy" id="312471"/>
    <lineage>
        <taxon>Eukaryota</taxon>
        <taxon>Discoba</taxon>
        <taxon>Euglenozoa</taxon>
        <taxon>Kinetoplastea</taxon>
        <taxon>Metakinetoplastina</taxon>
        <taxon>Neobodonida</taxon>
        <taxon>Neobodo</taxon>
    </lineage>
</organism>
<dbReference type="CDD" id="cd06257">
    <property type="entry name" value="DnaJ"/>
    <property type="match status" value="1"/>
</dbReference>
<evidence type="ECO:0000313" key="4">
    <source>
        <dbReference type="EMBL" id="CAD9111431.1"/>
    </source>
</evidence>